<name>A0A9W4VRY9_9GAMM</name>
<dbReference type="Proteomes" id="UP001152467">
    <property type="component" value="Unassembled WGS sequence"/>
</dbReference>
<dbReference type="PANTHER" id="PTHR34219">
    <property type="entry name" value="IRON-REGULATED INNER MEMBRANE PROTEIN-RELATED"/>
    <property type="match status" value="1"/>
</dbReference>
<dbReference type="Pfam" id="PF03929">
    <property type="entry name" value="PepSY_TM"/>
    <property type="match status" value="1"/>
</dbReference>
<proteinExistence type="predicted"/>
<dbReference type="EMBL" id="CAMAPC010000009">
    <property type="protein sequence ID" value="CAH9060327.1"/>
    <property type="molecule type" value="Genomic_DNA"/>
</dbReference>
<dbReference type="InterPro" id="IPR005625">
    <property type="entry name" value="PepSY-ass_TM"/>
</dbReference>
<evidence type="ECO:0000256" key="1">
    <source>
        <dbReference type="SAM" id="Phobius"/>
    </source>
</evidence>
<protein>
    <recommendedName>
        <fullName evidence="4">PepSY domain-containing protein</fullName>
    </recommendedName>
</protein>
<evidence type="ECO:0008006" key="4">
    <source>
        <dbReference type="Google" id="ProtNLM"/>
    </source>
</evidence>
<feature type="transmembrane region" description="Helical" evidence="1">
    <location>
        <begin position="348"/>
        <end position="368"/>
    </location>
</feature>
<comment type="caution">
    <text evidence="2">The sequence shown here is derived from an EMBL/GenBank/DDBJ whole genome shotgun (WGS) entry which is preliminary data.</text>
</comment>
<evidence type="ECO:0000313" key="2">
    <source>
        <dbReference type="EMBL" id="CAH9060327.1"/>
    </source>
</evidence>
<feature type="transmembrane region" description="Helical" evidence="1">
    <location>
        <begin position="489"/>
        <end position="509"/>
    </location>
</feature>
<feature type="transmembrane region" description="Helical" evidence="1">
    <location>
        <begin position="458"/>
        <end position="477"/>
    </location>
</feature>
<feature type="transmembrane region" description="Helical" evidence="1">
    <location>
        <begin position="198"/>
        <end position="219"/>
    </location>
</feature>
<keyword evidence="1" id="KW-0472">Membrane</keyword>
<gene>
    <name evidence="2" type="ORF">PSECIP111854_02583</name>
</gene>
<keyword evidence="3" id="KW-1185">Reference proteome</keyword>
<accession>A0A9W4VRY9</accession>
<dbReference type="AlphaFoldDB" id="A0A9W4VRY9"/>
<feature type="transmembrane region" description="Helical" evidence="1">
    <location>
        <begin position="142"/>
        <end position="164"/>
    </location>
</feature>
<sequence>MKSGFRQSMAWLHTWTGIIVSWLLYFIFVTGTLGYFDSEIDAWMKPELPRNTSNTQSALITAQSHLEQHGQDAKDWRIYLPLSRTEPHLEVGYQQRNDAGKLVRVSQQLHAQTGEVLQSRATGGGQSLYRMHYRLHYIPTRLAYYFVGVFTLFMLLGLVTGIVVHKKIFKEFFSFRLNKGATSWLDGHNLMSVMSLPFHLMITYSGLIMFTFTYVPFILNASYGLGETGKKQFFEEYYQRGAPVEASGEPATMLPLPVLYQNAAMYLAGQGNNQANYAIRIYHLHDKNSVAVFSPELSEPSNDGTKLVISATSGEVLSYQAHYAGVRRVQSVFLELHEGIFADLPIRWLYFISGLTGCAMIATGMILWTTKRRKKALNHPNGLPFSFKLTEGLNIGTIVGLPAAVAVYFLANRLLPVAFDGRADWEIHSLFITWLAFLVHGMYFTWQNQGQKAWYQQWTAAALLFVSVPIINALTTQRGLVPSFASNDWVYVAFDMSNLVAGLLCAFIASKVTRANKHTQSVKVIKRKVEGVV</sequence>
<feature type="transmembrane region" description="Helical" evidence="1">
    <location>
        <begin position="427"/>
        <end position="446"/>
    </location>
</feature>
<organism evidence="2 3">
    <name type="scientific">Pseudoalteromonas holothuriae</name>
    <dbReference type="NCBI Taxonomy" id="2963714"/>
    <lineage>
        <taxon>Bacteria</taxon>
        <taxon>Pseudomonadati</taxon>
        <taxon>Pseudomonadota</taxon>
        <taxon>Gammaproteobacteria</taxon>
        <taxon>Alteromonadales</taxon>
        <taxon>Pseudoalteromonadaceae</taxon>
        <taxon>Pseudoalteromonas</taxon>
    </lineage>
</organism>
<feature type="transmembrane region" description="Helical" evidence="1">
    <location>
        <begin position="12"/>
        <end position="36"/>
    </location>
</feature>
<keyword evidence="1" id="KW-0812">Transmembrane</keyword>
<keyword evidence="1" id="KW-1133">Transmembrane helix</keyword>
<dbReference type="PANTHER" id="PTHR34219:SF4">
    <property type="entry name" value="PEPSY DOMAIN-CONTAINING PROTEIN"/>
    <property type="match status" value="1"/>
</dbReference>
<reference evidence="2" key="1">
    <citation type="submission" date="2022-07" db="EMBL/GenBank/DDBJ databases">
        <authorList>
            <person name="Criscuolo A."/>
        </authorList>
    </citation>
    <scope>NUCLEOTIDE SEQUENCE</scope>
    <source>
        <strain evidence="2">CIP111854</strain>
    </source>
</reference>
<feature type="transmembrane region" description="Helical" evidence="1">
    <location>
        <begin position="389"/>
        <end position="411"/>
    </location>
</feature>
<evidence type="ECO:0000313" key="3">
    <source>
        <dbReference type="Proteomes" id="UP001152467"/>
    </source>
</evidence>